<proteinExistence type="predicted"/>
<dbReference type="AlphaFoldDB" id="G8WYE3"/>
<sequence length="197" mass="22473">MVRLPALHRLGRLRRAAAGCPRLPAPRRRAPVVLRHHGRTGVGRGFRGHRGLRPPRPGRNGDRRTPTRRKTRRVRPRTVPLHMHVDWNMPVPGHDVIESHEERRLVWEEYEDGLWSDTSGAGELTLGGYACPAYDDPCLPPYPGGDDQPWRLLAQARVSPISREPIENTVFWLMRPEDLAEGRFEKAKVRLELVPPA</sequence>
<dbReference type="PATRIC" id="fig|1003195.29.peg.5685"/>
<keyword evidence="3" id="KW-1185">Reference proteome</keyword>
<gene>
    <name evidence="2" type="ordered locus">SCATT_57030</name>
</gene>
<protein>
    <submittedName>
        <fullName evidence="2">Uncharacterized protein</fullName>
    </submittedName>
</protein>
<dbReference type="eggNOG" id="COG3878">
    <property type="taxonomic scope" value="Bacteria"/>
</dbReference>
<accession>G8WYE3</accession>
<dbReference type="KEGG" id="scy:SCATT_57030"/>
<organism evidence="2 3">
    <name type="scientific">Streptantibioticus cattleyicolor (strain ATCC 35852 / DSM 46488 / JCM 4925 / NBRC 14057 / NRRL 8057)</name>
    <name type="common">Streptomyces cattleya</name>
    <dbReference type="NCBI Taxonomy" id="1003195"/>
    <lineage>
        <taxon>Bacteria</taxon>
        <taxon>Bacillati</taxon>
        <taxon>Actinomycetota</taxon>
        <taxon>Actinomycetes</taxon>
        <taxon>Kitasatosporales</taxon>
        <taxon>Streptomycetaceae</taxon>
        <taxon>Streptantibioticus</taxon>
    </lineage>
</organism>
<evidence type="ECO:0000313" key="3">
    <source>
        <dbReference type="Proteomes" id="UP000007842"/>
    </source>
</evidence>
<name>G8WYE3_STREN</name>
<evidence type="ECO:0000313" key="2">
    <source>
        <dbReference type="EMBL" id="AEW98074.1"/>
    </source>
</evidence>
<dbReference type="EMBL" id="CP003219">
    <property type="protein sequence ID" value="AEW98074.1"/>
    <property type="molecule type" value="Genomic_DNA"/>
</dbReference>
<evidence type="ECO:0000256" key="1">
    <source>
        <dbReference type="SAM" id="MobiDB-lite"/>
    </source>
</evidence>
<reference evidence="3" key="1">
    <citation type="submission" date="2011-12" db="EMBL/GenBank/DDBJ databases">
        <title>Complete genome sequence of Streptomyces cattleya strain DSM 46488.</title>
        <authorList>
            <person name="Ou H.-Y."/>
            <person name="Li P."/>
            <person name="Zhao C."/>
            <person name="O'Hagan D."/>
            <person name="Deng Z."/>
        </authorList>
    </citation>
    <scope>NUCLEOTIDE SEQUENCE [LARGE SCALE GENOMIC DNA]</scope>
    <source>
        <strain evidence="3">ATCC 35852 / DSM 46488 / JCM 4925 / NBRC 14057 / NRRL 8057</strain>
    </source>
</reference>
<dbReference type="STRING" id="1003195.SCATT_57030"/>
<dbReference type="HOGENOM" id="CLU_1383462_0_0_11"/>
<feature type="compositionally biased region" description="Basic residues" evidence="1">
    <location>
        <begin position="66"/>
        <end position="75"/>
    </location>
</feature>
<dbReference type="Proteomes" id="UP000007842">
    <property type="component" value="Chromosome"/>
</dbReference>
<feature type="region of interest" description="Disordered" evidence="1">
    <location>
        <begin position="39"/>
        <end position="75"/>
    </location>
</feature>
<dbReference type="Gene3D" id="2.30.320.10">
    <property type="entry name" value="YwqG-like"/>
    <property type="match status" value="1"/>
</dbReference>